<proteinExistence type="predicted"/>
<dbReference type="PROSITE" id="PS50883">
    <property type="entry name" value="EAL"/>
    <property type="match status" value="1"/>
</dbReference>
<name>A0A5P9XTI7_ACITH</name>
<sequence length="1032" mass="114214">MLPWLLRAWLLFVVIVVLAGEGLAYETWQDVCQEYSTNLRVLAAAVADGTHLFLKGTQSSLAMLGQDTGTGADGTPLAIHEKLQDYLVLNPDFNSVGVRTAGDGVVAAGMDKGLLRTLLSLPASPDARSRITDQQRQLIQRCRQASDLCVGPPLAVRNPEHPQHPHWVVPLFLGAQGIPYRHSVVTNMVALLPLQHGQFPFWHNLQLPALSSVFLLRRDGFLESLYPLPTQSPFGTRQNGIAVQSIRAHPQARSASFYGLATAFNQWRLGAWNQVRGYPLVAGVGLPRSFLLAAWWNRMTGPLAAMLALLLLSTFGYWTFRRIGEDRQRERSAHDLRLWEAKERAEVTLHSIGDGVITTDTQGRVTDINPVAESMLGSARSDLLGKPLETVFHIAHEGDHLPVENPIRRVLQEGRIVGLANHTVLLRADGQEIAIEDSAAPIHGRDGQVLGAVLVFHDVTERRRLTEHLAYQAHHDDLTGLPNRKWFLEQLRQATETQPLPGDLLLVGILDLDGFKQVNDRWGHDQGDQLLCTVAQRVRETLRPEDSVSRLGGDEFGLLLPHMHDLEDAQHLAHRLIQALNQPIEMDTQVANVSASIGWTILPGDTGDAPQILRHADLALYAAKARGRNQYCFYEKTLDVEQEQLMEMLAMTQEALEAQNLVMYYQPVVTRPAPSASPEQGVIGFEALIRLQHPQRGLLTPAVFAEALDHPRLARRIGCFVLDAVLSQGEQWHQAGLPLRLSLNISARHLLDPEFLNDLQCALAAHPGIAPAYCEIEVTESAPMLDFQKAQETLQHCNALGLRIALDDFGTGNASLSYLQKLPAQTIKIDQSFVLDMLNDPRDFAIVAGVVKTARMLGLEVIAEGVETVGHLQLLEALDCPALQGYLFAKPMPAEAVPAWVKAFNIINYIGNSAAPRNHLMGITDTGLLGAHQIRVQESIQYLQGKGCLPERILGRDDAEHCHLALWLNQLPDRAALPVDVDQLHHRLHQLLRDHVGPPGSPQARQLAQELLETNAQLIDVLHRFLGHPHVR</sequence>
<dbReference type="RefSeq" id="WP_153940814.1">
    <property type="nucleotide sequence ID" value="NZ_CP045571.1"/>
</dbReference>
<dbReference type="InterPro" id="IPR029787">
    <property type="entry name" value="Nucleotide_cyclase"/>
</dbReference>
<evidence type="ECO:0000259" key="3">
    <source>
        <dbReference type="PROSITE" id="PS50883"/>
    </source>
</evidence>
<feature type="domain" description="GGDEF" evidence="4">
    <location>
        <begin position="503"/>
        <end position="636"/>
    </location>
</feature>
<dbReference type="InterPro" id="IPR000014">
    <property type="entry name" value="PAS"/>
</dbReference>
<dbReference type="InterPro" id="IPR052155">
    <property type="entry name" value="Biofilm_reg_signaling"/>
</dbReference>
<dbReference type="PANTHER" id="PTHR44757:SF4">
    <property type="entry name" value="DIGUANYLATE CYCLASE DGCE-RELATED"/>
    <property type="match status" value="1"/>
</dbReference>
<dbReference type="SUPFAM" id="SSF55785">
    <property type="entry name" value="PYP-like sensor domain (PAS domain)"/>
    <property type="match status" value="1"/>
</dbReference>
<dbReference type="Pfam" id="PF00563">
    <property type="entry name" value="EAL"/>
    <property type="match status" value="1"/>
</dbReference>
<dbReference type="Gene3D" id="3.20.20.450">
    <property type="entry name" value="EAL domain"/>
    <property type="match status" value="1"/>
</dbReference>
<dbReference type="Gene3D" id="3.30.70.270">
    <property type="match status" value="1"/>
</dbReference>
<dbReference type="SUPFAM" id="SSF55073">
    <property type="entry name" value="Nucleotide cyclase"/>
    <property type="match status" value="1"/>
</dbReference>
<dbReference type="Proteomes" id="UP000363590">
    <property type="component" value="Chromosome"/>
</dbReference>
<dbReference type="InterPro" id="IPR001610">
    <property type="entry name" value="PAC"/>
</dbReference>
<dbReference type="SUPFAM" id="SSF141868">
    <property type="entry name" value="EAL domain-like"/>
    <property type="match status" value="1"/>
</dbReference>
<dbReference type="NCBIfam" id="TIGR00254">
    <property type="entry name" value="GGDEF"/>
    <property type="match status" value="1"/>
</dbReference>
<dbReference type="AlphaFoldDB" id="A0A5P9XTI7"/>
<dbReference type="SMART" id="SM00052">
    <property type="entry name" value="EAL"/>
    <property type="match status" value="1"/>
</dbReference>
<dbReference type="NCBIfam" id="TIGR00229">
    <property type="entry name" value="sensory_box"/>
    <property type="match status" value="1"/>
</dbReference>
<dbReference type="EMBL" id="CP045571">
    <property type="protein sequence ID" value="QFX96884.1"/>
    <property type="molecule type" value="Genomic_DNA"/>
</dbReference>
<dbReference type="Gene3D" id="3.30.450.20">
    <property type="entry name" value="PAS domain"/>
    <property type="match status" value="2"/>
</dbReference>
<dbReference type="SMART" id="SM00091">
    <property type="entry name" value="PAS"/>
    <property type="match status" value="1"/>
</dbReference>
<dbReference type="SMART" id="SM00267">
    <property type="entry name" value="GGDEF"/>
    <property type="match status" value="1"/>
</dbReference>
<feature type="domain" description="EAL" evidence="3">
    <location>
        <begin position="645"/>
        <end position="905"/>
    </location>
</feature>
<dbReference type="PROSITE" id="PS50112">
    <property type="entry name" value="PAS"/>
    <property type="match status" value="1"/>
</dbReference>
<reference evidence="5 6" key="1">
    <citation type="submission" date="2019-10" db="EMBL/GenBank/DDBJ databases">
        <authorList>
            <person name="Wang R."/>
        </authorList>
    </citation>
    <scope>NUCLEOTIDE SEQUENCE [LARGE SCALE GENOMIC DNA]</scope>
    <source>
        <strain evidence="5 6">ATCC 19377</strain>
    </source>
</reference>
<evidence type="ECO:0008006" key="7">
    <source>
        <dbReference type="Google" id="ProtNLM"/>
    </source>
</evidence>
<gene>
    <name evidence="5" type="ORF">GCD22_02729</name>
</gene>
<dbReference type="InterPro" id="IPR035965">
    <property type="entry name" value="PAS-like_dom_sf"/>
</dbReference>
<evidence type="ECO:0000259" key="4">
    <source>
        <dbReference type="PROSITE" id="PS50887"/>
    </source>
</evidence>
<dbReference type="SMART" id="SM00086">
    <property type="entry name" value="PAC"/>
    <property type="match status" value="1"/>
</dbReference>
<evidence type="ECO:0000313" key="6">
    <source>
        <dbReference type="Proteomes" id="UP000363590"/>
    </source>
</evidence>
<dbReference type="InterPro" id="IPR001633">
    <property type="entry name" value="EAL_dom"/>
</dbReference>
<dbReference type="CDD" id="cd01949">
    <property type="entry name" value="GGDEF"/>
    <property type="match status" value="1"/>
</dbReference>
<evidence type="ECO:0000259" key="2">
    <source>
        <dbReference type="PROSITE" id="PS50113"/>
    </source>
</evidence>
<organism evidence="5 6">
    <name type="scientific">Acidithiobacillus thiooxidans ATCC 19377</name>
    <dbReference type="NCBI Taxonomy" id="637390"/>
    <lineage>
        <taxon>Bacteria</taxon>
        <taxon>Pseudomonadati</taxon>
        <taxon>Pseudomonadota</taxon>
        <taxon>Acidithiobacillia</taxon>
        <taxon>Acidithiobacillales</taxon>
        <taxon>Acidithiobacillaceae</taxon>
        <taxon>Acidithiobacillus</taxon>
    </lineage>
</organism>
<dbReference type="PROSITE" id="PS50887">
    <property type="entry name" value="GGDEF"/>
    <property type="match status" value="1"/>
</dbReference>
<dbReference type="KEGG" id="atx:GCD22_02729"/>
<dbReference type="InterPro" id="IPR035919">
    <property type="entry name" value="EAL_sf"/>
</dbReference>
<dbReference type="GO" id="GO:0003824">
    <property type="term" value="F:catalytic activity"/>
    <property type="evidence" value="ECO:0007669"/>
    <property type="project" value="UniProtKB-ARBA"/>
</dbReference>
<dbReference type="CDD" id="cd01948">
    <property type="entry name" value="EAL"/>
    <property type="match status" value="1"/>
</dbReference>
<dbReference type="Pfam" id="PF08448">
    <property type="entry name" value="PAS_4"/>
    <property type="match status" value="1"/>
</dbReference>
<feature type="domain" description="PAS" evidence="1">
    <location>
        <begin position="341"/>
        <end position="414"/>
    </location>
</feature>
<dbReference type="Pfam" id="PF00990">
    <property type="entry name" value="GGDEF"/>
    <property type="match status" value="1"/>
</dbReference>
<dbReference type="GeneID" id="60696975"/>
<evidence type="ECO:0000313" key="5">
    <source>
        <dbReference type="EMBL" id="QFX96884.1"/>
    </source>
</evidence>
<dbReference type="PROSITE" id="PS50113">
    <property type="entry name" value="PAC"/>
    <property type="match status" value="1"/>
</dbReference>
<dbReference type="PANTHER" id="PTHR44757">
    <property type="entry name" value="DIGUANYLATE CYCLASE DGCP"/>
    <property type="match status" value="1"/>
</dbReference>
<dbReference type="FunFam" id="3.30.70.270:FF:000001">
    <property type="entry name" value="Diguanylate cyclase domain protein"/>
    <property type="match status" value="1"/>
</dbReference>
<evidence type="ECO:0000259" key="1">
    <source>
        <dbReference type="PROSITE" id="PS50112"/>
    </source>
</evidence>
<protein>
    <recommendedName>
        <fullName evidence="7">Signaling protein</fullName>
    </recommendedName>
</protein>
<dbReference type="InterPro" id="IPR013656">
    <property type="entry name" value="PAS_4"/>
</dbReference>
<dbReference type="CDD" id="cd12915">
    <property type="entry name" value="PDC2_DGC_like"/>
    <property type="match status" value="1"/>
</dbReference>
<accession>A0A5P9XTI7</accession>
<feature type="domain" description="PAC" evidence="2">
    <location>
        <begin position="419"/>
        <end position="471"/>
    </location>
</feature>
<dbReference type="InterPro" id="IPR000700">
    <property type="entry name" value="PAS-assoc_C"/>
</dbReference>
<dbReference type="InterPro" id="IPR043128">
    <property type="entry name" value="Rev_trsase/Diguanyl_cyclase"/>
</dbReference>
<dbReference type="CDD" id="cd00130">
    <property type="entry name" value="PAS"/>
    <property type="match status" value="1"/>
</dbReference>
<dbReference type="InterPro" id="IPR000160">
    <property type="entry name" value="GGDEF_dom"/>
</dbReference>